<dbReference type="AlphaFoldDB" id="A0A6V7KWZ6"/>
<feature type="compositionally biased region" description="Basic and acidic residues" evidence="1">
    <location>
        <begin position="11"/>
        <end position="29"/>
    </location>
</feature>
<accession>A0A6V7KWZ6</accession>
<organism evidence="2">
    <name type="scientific">Bracon brevicornis</name>
    <dbReference type="NCBI Taxonomy" id="1563983"/>
    <lineage>
        <taxon>Eukaryota</taxon>
        <taxon>Metazoa</taxon>
        <taxon>Ecdysozoa</taxon>
        <taxon>Arthropoda</taxon>
        <taxon>Hexapoda</taxon>
        <taxon>Insecta</taxon>
        <taxon>Pterygota</taxon>
        <taxon>Neoptera</taxon>
        <taxon>Endopterygota</taxon>
        <taxon>Hymenoptera</taxon>
        <taxon>Apocrita</taxon>
        <taxon>Ichneumonoidea</taxon>
        <taxon>Braconidae</taxon>
        <taxon>Braconinae</taxon>
        <taxon>Bracon</taxon>
    </lineage>
</organism>
<gene>
    <name evidence="2" type="ORF">BBRV_LOCUS87723</name>
</gene>
<protein>
    <submittedName>
        <fullName evidence="2">Uncharacterized protein</fullName>
    </submittedName>
</protein>
<dbReference type="EMBL" id="CADCXW020000327">
    <property type="protein sequence ID" value="CAD1567117.1"/>
    <property type="molecule type" value="Genomic_DNA"/>
</dbReference>
<dbReference type="Gene3D" id="3.80.10.10">
    <property type="entry name" value="Ribonuclease Inhibitor"/>
    <property type="match status" value="1"/>
</dbReference>
<dbReference type="InterPro" id="IPR032675">
    <property type="entry name" value="LRR_dom_sf"/>
</dbReference>
<feature type="region of interest" description="Disordered" evidence="1">
    <location>
        <begin position="1"/>
        <end position="37"/>
    </location>
</feature>
<sequence length="276" mass="31884">MAPRFYSNPSDGERLSHITDEDKAKDSRRLKNWRPDAPPPQGFLAAFNISGERHGIFSHSVSLKPSDWIAWYRRQQMAYLRWSQMYNPARQNALGNDLALATFLIHRNGKVKKKGMKRYLTKDDIPDLPTTFQPTWFVEAVDVSGTDICYEGIENFKNVHRLKKAAFRNCKHFDDWCLERVVALCENLEELDVSENQKITERGLEGLYRAWNLKKVIVTDWGHGAAFELTCLLLEDSNPELTVEIRKPSEKLADEVAGEQQKIQDKSENKEQQTTQ</sequence>
<proteinExistence type="predicted"/>
<feature type="region of interest" description="Disordered" evidence="1">
    <location>
        <begin position="252"/>
        <end position="276"/>
    </location>
</feature>
<name>A0A6V7KWZ6_9HYME</name>
<reference evidence="2" key="1">
    <citation type="submission" date="2020-07" db="EMBL/GenBank/DDBJ databases">
        <authorList>
            <person name="Ferguson B K."/>
        </authorList>
    </citation>
    <scope>NUCLEOTIDE SEQUENCE</scope>
    <source>
        <strain evidence="2">L06</strain>
    </source>
</reference>
<dbReference type="SUPFAM" id="SSF52047">
    <property type="entry name" value="RNI-like"/>
    <property type="match status" value="1"/>
</dbReference>
<evidence type="ECO:0000256" key="1">
    <source>
        <dbReference type="SAM" id="MobiDB-lite"/>
    </source>
</evidence>
<evidence type="ECO:0000313" key="2">
    <source>
        <dbReference type="EMBL" id="CAD1567117.1"/>
    </source>
</evidence>
<feature type="compositionally biased region" description="Basic and acidic residues" evidence="1">
    <location>
        <begin position="262"/>
        <end position="276"/>
    </location>
</feature>